<dbReference type="PANTHER" id="PTHR45623">
    <property type="entry name" value="CHROMODOMAIN-HELICASE-DNA-BINDING PROTEIN 3-RELATED-RELATED"/>
    <property type="match status" value="1"/>
</dbReference>
<sequence length="148" mass="17172">MLTAQNVPKLHDLIRPFFLRRTKAQVLTFLPPMAQIIVPVSMTVVQKKLYLSILAKNTDLLRAIFSINRSLKQNERANLGNILMQLRKCLCHPFVYNREIEERNDVAAVSHRNLVEASTKLQLLEILLPKLKERGHRVLIFSQFLDML</sequence>
<organism evidence="6 7">
    <name type="scientific">Cryomyces antarcticus</name>
    <dbReference type="NCBI Taxonomy" id="329879"/>
    <lineage>
        <taxon>Eukaryota</taxon>
        <taxon>Fungi</taxon>
        <taxon>Dikarya</taxon>
        <taxon>Ascomycota</taxon>
        <taxon>Pezizomycotina</taxon>
        <taxon>Dothideomycetes</taxon>
        <taxon>Dothideomycetes incertae sedis</taxon>
        <taxon>Cryomyces</taxon>
    </lineage>
</organism>
<evidence type="ECO:0000256" key="1">
    <source>
        <dbReference type="ARBA" id="ARBA00004123"/>
    </source>
</evidence>
<reference evidence="6 7" key="1">
    <citation type="submission" date="2023-08" db="EMBL/GenBank/DDBJ databases">
        <title>Black Yeasts Isolated from many extreme environments.</title>
        <authorList>
            <person name="Coleine C."/>
            <person name="Stajich J.E."/>
            <person name="Selbmann L."/>
        </authorList>
    </citation>
    <scope>NUCLEOTIDE SEQUENCE [LARGE SCALE GENOMIC DNA]</scope>
    <source>
        <strain evidence="6 7">CCFEE 536</strain>
    </source>
</reference>
<dbReference type="EMBL" id="JAVRRA010003112">
    <property type="protein sequence ID" value="KAK5276786.1"/>
    <property type="molecule type" value="Genomic_DNA"/>
</dbReference>
<dbReference type="SUPFAM" id="SSF52540">
    <property type="entry name" value="P-loop containing nucleoside triphosphate hydrolases"/>
    <property type="match status" value="1"/>
</dbReference>
<evidence type="ECO:0000256" key="2">
    <source>
        <dbReference type="ARBA" id="ARBA00022741"/>
    </source>
</evidence>
<dbReference type="InterPro" id="IPR038718">
    <property type="entry name" value="SNF2-like_sf"/>
</dbReference>
<dbReference type="PANTHER" id="PTHR45623:SF17">
    <property type="entry name" value="CHROMODOMAIN-HELICASE-DNA-BINDING PROTEIN 3-RELATED"/>
    <property type="match status" value="1"/>
</dbReference>
<evidence type="ECO:0000256" key="4">
    <source>
        <dbReference type="ARBA" id="ARBA00023242"/>
    </source>
</evidence>
<keyword evidence="7" id="KW-1185">Reference proteome</keyword>
<protein>
    <recommendedName>
        <fullName evidence="5">SNF2 N-terminal domain-containing protein</fullName>
    </recommendedName>
</protein>
<keyword evidence="4" id="KW-0539">Nucleus</keyword>
<dbReference type="Pfam" id="PF00176">
    <property type="entry name" value="SNF2-rel_dom"/>
    <property type="match status" value="1"/>
</dbReference>
<dbReference type="InterPro" id="IPR000330">
    <property type="entry name" value="SNF2_N"/>
</dbReference>
<keyword evidence="2" id="KW-0547">Nucleotide-binding</keyword>
<proteinExistence type="predicted"/>
<comment type="subcellular location">
    <subcellularLocation>
        <location evidence="1">Nucleus</location>
    </subcellularLocation>
</comment>
<feature type="non-terminal residue" evidence="6">
    <location>
        <position position="148"/>
    </location>
</feature>
<evidence type="ECO:0000313" key="7">
    <source>
        <dbReference type="Proteomes" id="UP001357485"/>
    </source>
</evidence>
<keyword evidence="3" id="KW-0067">ATP-binding</keyword>
<comment type="caution">
    <text evidence="6">The sequence shown here is derived from an EMBL/GenBank/DDBJ whole genome shotgun (WGS) entry which is preliminary data.</text>
</comment>
<evidence type="ECO:0000313" key="6">
    <source>
        <dbReference type="EMBL" id="KAK5276786.1"/>
    </source>
</evidence>
<accession>A0ABR0M209</accession>
<feature type="domain" description="SNF2 N-terminal" evidence="5">
    <location>
        <begin position="5"/>
        <end position="94"/>
    </location>
</feature>
<evidence type="ECO:0000259" key="5">
    <source>
        <dbReference type="Pfam" id="PF00176"/>
    </source>
</evidence>
<name>A0ABR0M209_9PEZI</name>
<dbReference type="Gene3D" id="3.40.50.10810">
    <property type="entry name" value="Tandem AAA-ATPase domain"/>
    <property type="match status" value="1"/>
</dbReference>
<evidence type="ECO:0000256" key="3">
    <source>
        <dbReference type="ARBA" id="ARBA00022840"/>
    </source>
</evidence>
<dbReference type="InterPro" id="IPR027417">
    <property type="entry name" value="P-loop_NTPase"/>
</dbReference>
<dbReference type="Proteomes" id="UP001357485">
    <property type="component" value="Unassembled WGS sequence"/>
</dbReference>
<dbReference type="Gene3D" id="3.40.50.300">
    <property type="entry name" value="P-loop containing nucleotide triphosphate hydrolases"/>
    <property type="match status" value="1"/>
</dbReference>
<gene>
    <name evidence="6" type="ORF">LTR16_010692</name>
</gene>